<evidence type="ECO:0000313" key="4">
    <source>
        <dbReference type="EMBL" id="SEQ52846.1"/>
    </source>
</evidence>
<dbReference type="Pfam" id="PF25023">
    <property type="entry name" value="TEN_YD-shell"/>
    <property type="match status" value="2"/>
</dbReference>
<dbReference type="EMBL" id="FOFV01000003">
    <property type="protein sequence ID" value="SEQ52846.1"/>
    <property type="molecule type" value="Genomic_DNA"/>
</dbReference>
<dbReference type="NCBIfam" id="TIGR03696">
    <property type="entry name" value="Rhs_assc_core"/>
    <property type="match status" value="1"/>
</dbReference>
<feature type="domain" description="Teneurin-like YD-shell" evidence="3">
    <location>
        <begin position="623"/>
        <end position="856"/>
    </location>
</feature>
<accession>A0A1H9GRV4</accession>
<keyword evidence="1" id="KW-0677">Repeat</keyword>
<organism evidence="4 5">
    <name type="scientific">Lentzea albida</name>
    <dbReference type="NCBI Taxonomy" id="65499"/>
    <lineage>
        <taxon>Bacteria</taxon>
        <taxon>Bacillati</taxon>
        <taxon>Actinomycetota</taxon>
        <taxon>Actinomycetes</taxon>
        <taxon>Pseudonocardiales</taxon>
        <taxon>Pseudonocardiaceae</taxon>
        <taxon>Lentzea</taxon>
    </lineage>
</organism>
<keyword evidence="2" id="KW-0812">Transmembrane</keyword>
<dbReference type="InterPro" id="IPR056823">
    <property type="entry name" value="TEN-like_YD-shell"/>
</dbReference>
<protein>
    <submittedName>
        <fullName evidence="4">RHS repeat-associated core domain-containing protein</fullName>
    </submittedName>
</protein>
<dbReference type="InterPro" id="IPR006530">
    <property type="entry name" value="YD"/>
</dbReference>
<dbReference type="AlphaFoldDB" id="A0A1H9GRV4"/>
<dbReference type="STRING" id="65499.SAMN04488000_103250"/>
<proteinExistence type="predicted"/>
<evidence type="ECO:0000256" key="2">
    <source>
        <dbReference type="SAM" id="Phobius"/>
    </source>
</evidence>
<dbReference type="NCBIfam" id="TIGR01643">
    <property type="entry name" value="YD_repeat_2x"/>
    <property type="match status" value="4"/>
</dbReference>
<dbReference type="PANTHER" id="PTHR32305:SF15">
    <property type="entry name" value="PROTEIN RHSA-RELATED"/>
    <property type="match status" value="1"/>
</dbReference>
<dbReference type="Proteomes" id="UP000199503">
    <property type="component" value="Unassembled WGS sequence"/>
</dbReference>
<name>A0A1H9GRV4_9PSEU</name>
<dbReference type="InterPro" id="IPR031325">
    <property type="entry name" value="RHS_repeat"/>
</dbReference>
<evidence type="ECO:0000259" key="3">
    <source>
        <dbReference type="Pfam" id="PF25023"/>
    </source>
</evidence>
<dbReference type="PANTHER" id="PTHR32305">
    <property type="match status" value="1"/>
</dbReference>
<reference evidence="5" key="1">
    <citation type="submission" date="2016-10" db="EMBL/GenBank/DDBJ databases">
        <authorList>
            <person name="Varghese N."/>
            <person name="Submissions S."/>
        </authorList>
    </citation>
    <scope>NUCLEOTIDE SEQUENCE [LARGE SCALE GENOMIC DNA]</scope>
    <source>
        <strain evidence="5">DSM 44437</strain>
    </source>
</reference>
<evidence type="ECO:0000256" key="1">
    <source>
        <dbReference type="ARBA" id="ARBA00022737"/>
    </source>
</evidence>
<dbReference type="InterPro" id="IPR050708">
    <property type="entry name" value="T6SS_VgrG/RHS"/>
</dbReference>
<dbReference type="InterPro" id="IPR022385">
    <property type="entry name" value="Rhs_assc_core"/>
</dbReference>
<dbReference type="Gene3D" id="2.180.10.10">
    <property type="entry name" value="RHS repeat-associated core"/>
    <property type="match status" value="2"/>
</dbReference>
<gene>
    <name evidence="4" type="ORF">SAMN04488000_103250</name>
</gene>
<feature type="domain" description="Teneurin-like YD-shell" evidence="3">
    <location>
        <begin position="393"/>
        <end position="590"/>
    </location>
</feature>
<dbReference type="Pfam" id="PF05593">
    <property type="entry name" value="RHS_repeat"/>
    <property type="match status" value="1"/>
</dbReference>
<keyword evidence="2" id="KW-0472">Membrane</keyword>
<keyword evidence="5" id="KW-1185">Reference proteome</keyword>
<feature type="transmembrane region" description="Helical" evidence="2">
    <location>
        <begin position="921"/>
        <end position="942"/>
    </location>
</feature>
<evidence type="ECO:0000313" key="5">
    <source>
        <dbReference type="Proteomes" id="UP000199503"/>
    </source>
</evidence>
<sequence length="947" mass="100442">MLPDYPIERFQVSDRLQFGVNLSDGNLWIDHRDLTIRGTGIDLTLRHSFGYDYKWHINAGQDMALDMRFTNQVHMPVDGGGCVLFLRNADGTFGTASNGVAATLTENADGSYTAKFVKTGETWAFNSDGWPLNRKDRNGNAITYHYQSDGTLASLTDSQGRVTTFQSSGGNITRITDPSGTVVGNYSFDSEGRLTQLSDRDGKTVKFGYNADGSRITSLVDQANRTWGLTYTDYRLTKVSTPTRTGSADTLFDYVKPLVETTQTDPNKNKTVYKFDDRSRQISATDALGNTRSKTWTANSDVQSTTDGRENSTTAAYDTLNNLISTTLPTGAATVAAYTSTAHPNLPTSVKDPAGNEVTREYDTAGNLTKLRSTPLAADLEVRTYTGPKALLDTVRNANGQVTRFGYDQAGNPTSVTPPAPMGATRYTYDSLSRITSVTDGNNKRIDYAYDKLDRIVSVSHNGTVLQTNTYDALGNLSTRSHGGVTSRFDYDARPTGSQVISAVRTQGASTETVSYGYDKAGNLTSLKDPAGTATYGYDAANRLTSLVDPFGQTTTFGYDSADNRTSTTFPGAGTQTNTYDNANRLTGLTVKNTAGAELLKAAYSFTTPAGADSDKMQSKTIAGTTTAYTYDSLRHLSKAGATTFTVDKADNITNLGGTAHVVNGADQLTSVGALSLSYDAAGNITGGTNPSGSFEYSPTNQMVRGVTDGAQTFSASYDTIDQTQPRTITEKVGGVSTTHTFTHTALGTSTVNVDNTRISVARDPDGKLVTEKAGTTRYNLITDHQGSVLALLDTTGTLAATYTYNPYGGATGTGAAAGTNPFRFVGGYTLKGGLTLFGYRFYNSSWGRFTAPDPTHQERNAYAYGKSDPINNIDPTGAYTQSEFESDLSVISSFAGIGTAIGAGGGVLGCVFGPVGCATGAGVGAGVGAGLGAVAGISYVISKRNQ</sequence>
<keyword evidence="2" id="KW-1133">Transmembrane helix</keyword>